<evidence type="ECO:0000313" key="1">
    <source>
        <dbReference type="EMBL" id="API87020.1"/>
    </source>
</evidence>
<evidence type="ECO:0008006" key="3">
    <source>
        <dbReference type="Google" id="ProtNLM"/>
    </source>
</evidence>
<dbReference type="EMBL" id="CP016796">
    <property type="protein sequence ID" value="API87020.1"/>
    <property type="molecule type" value="Genomic_DNA"/>
</dbReference>
<dbReference type="SUPFAM" id="SSF81901">
    <property type="entry name" value="HCP-like"/>
    <property type="match status" value="1"/>
</dbReference>
<name>A0A1L4BT43_9GAMM</name>
<organism evidence="1 2">
    <name type="scientific">Francisella uliginis</name>
    <dbReference type="NCBI Taxonomy" id="573570"/>
    <lineage>
        <taxon>Bacteria</taxon>
        <taxon>Pseudomonadati</taxon>
        <taxon>Pseudomonadota</taxon>
        <taxon>Gammaproteobacteria</taxon>
        <taxon>Thiotrichales</taxon>
        <taxon>Francisellaceae</taxon>
        <taxon>Francisella</taxon>
    </lineage>
</organism>
<dbReference type="Proteomes" id="UP000184222">
    <property type="component" value="Chromosome"/>
</dbReference>
<dbReference type="InterPro" id="IPR006597">
    <property type="entry name" value="Sel1-like"/>
</dbReference>
<evidence type="ECO:0000313" key="2">
    <source>
        <dbReference type="Proteomes" id="UP000184222"/>
    </source>
</evidence>
<dbReference type="SMART" id="SM00671">
    <property type="entry name" value="SEL1"/>
    <property type="match status" value="6"/>
</dbReference>
<dbReference type="AlphaFoldDB" id="A0A1L4BT43"/>
<keyword evidence="2" id="KW-1185">Reference proteome</keyword>
<protein>
    <recommendedName>
        <fullName evidence="3">Beta-lactamase</fullName>
    </recommendedName>
</protein>
<dbReference type="STRING" id="573570.F7310_06460"/>
<reference evidence="1 2" key="1">
    <citation type="journal article" date="2016" name="Appl. Environ. Microbiol.">
        <title>Whole genome relationships among Francisella bacteria of diverse origin define new species and provide specific regions for detection.</title>
        <authorList>
            <person name="Challacombe J.F."/>
            <person name="Petersen J.M."/>
            <person name="Gallegos-Graves V."/>
            <person name="Hodge D."/>
            <person name="Pillai S."/>
            <person name="Kuske C.R."/>
        </authorList>
    </citation>
    <scope>NUCLEOTIDE SEQUENCE [LARGE SCALE GENOMIC DNA]</scope>
    <source>
        <strain evidence="2">TX07-7310</strain>
    </source>
</reference>
<sequence>MYAKGQGTEVNLHKSFELDLDLAESGDEIGIQNMAYDYTNGVGVKKDISKAIYWNKQAVEKFNSIDAMLNLASIYEDQDNSKEIIYWKTKVGENGFPIELFDVAAMHRFGYNNTKIDYNKAIAVYKKILKTGHYKGDAAYGLGDMYYKQKKYKQAFKWYAVASDKYHFAAANASLAQMYQNGIGVSKNTTKAIELYKKDYYLSQGFPSSKSDSVYALANIYLKQKNLDKSLYWLRVFNAIGVSYVNIKNKLVDHDIHGRVYPQVYCFVGYQSAEYKQGKESWDIYPGGKIKNVVVYDGKSKMFVADCWNKYRSLINTIRAGHGNLSYGEVNHKPIFNVRIINSNNKKINLDDTNLHWLKGSI</sequence>
<dbReference type="InterPro" id="IPR011990">
    <property type="entry name" value="TPR-like_helical_dom_sf"/>
</dbReference>
<dbReference type="Pfam" id="PF08238">
    <property type="entry name" value="Sel1"/>
    <property type="match status" value="5"/>
</dbReference>
<dbReference type="PANTHER" id="PTHR11102">
    <property type="entry name" value="SEL-1-LIKE PROTEIN"/>
    <property type="match status" value="1"/>
</dbReference>
<proteinExistence type="predicted"/>
<dbReference type="OrthoDB" id="1442375at2"/>
<dbReference type="Gene3D" id="1.25.40.10">
    <property type="entry name" value="Tetratricopeptide repeat domain"/>
    <property type="match status" value="1"/>
</dbReference>
<gene>
    <name evidence="1" type="ORF">F7310_06460</name>
</gene>
<dbReference type="PANTHER" id="PTHR11102:SF160">
    <property type="entry name" value="ERAD-ASSOCIATED E3 UBIQUITIN-PROTEIN LIGASE COMPONENT HRD3"/>
    <property type="match status" value="1"/>
</dbReference>
<accession>A0A1L4BT43</accession>
<dbReference type="RefSeq" id="WP_072712651.1">
    <property type="nucleotide sequence ID" value="NZ_CP016796.1"/>
</dbReference>
<dbReference type="KEGG" id="frx:F7310_06460"/>
<dbReference type="InterPro" id="IPR050767">
    <property type="entry name" value="Sel1_AlgK"/>
</dbReference>